<accession>A0A2T6C327</accession>
<dbReference type="AlphaFoldDB" id="A0A2T6C327"/>
<feature type="chain" id="PRO_5015692130" description="Intein" evidence="1">
    <location>
        <begin position="20"/>
        <end position="126"/>
    </location>
</feature>
<evidence type="ECO:0000313" key="2">
    <source>
        <dbReference type="EMBL" id="PTX62693.1"/>
    </source>
</evidence>
<feature type="signal peptide" evidence="1">
    <location>
        <begin position="1"/>
        <end position="19"/>
    </location>
</feature>
<reference evidence="2 3" key="1">
    <citation type="submission" date="2018-04" db="EMBL/GenBank/DDBJ databases">
        <title>Genomic Encyclopedia of Archaeal and Bacterial Type Strains, Phase II (KMG-II): from individual species to whole genera.</title>
        <authorList>
            <person name="Goeker M."/>
        </authorList>
    </citation>
    <scope>NUCLEOTIDE SEQUENCE [LARGE SCALE GENOMIC DNA]</scope>
    <source>
        <strain evidence="2 3">DSM 25731</strain>
    </source>
</reference>
<dbReference type="EMBL" id="QBKT01000002">
    <property type="protein sequence ID" value="PTX62693.1"/>
    <property type="molecule type" value="Genomic_DNA"/>
</dbReference>
<name>A0A2T6C327_9FLAO</name>
<proteinExistence type="predicted"/>
<evidence type="ECO:0000256" key="1">
    <source>
        <dbReference type="SAM" id="SignalP"/>
    </source>
</evidence>
<gene>
    <name evidence="2" type="ORF">C8N46_10289</name>
</gene>
<dbReference type="OrthoDB" id="9867655at2"/>
<comment type="caution">
    <text evidence="2">The sequence shown here is derived from an EMBL/GenBank/DDBJ whole genome shotgun (WGS) entry which is preliminary data.</text>
</comment>
<dbReference type="RefSeq" id="WP_108113682.1">
    <property type="nucleotide sequence ID" value="NZ_QBKT01000002.1"/>
</dbReference>
<organism evidence="2 3">
    <name type="scientific">Kordia periserrulae</name>
    <dbReference type="NCBI Taxonomy" id="701523"/>
    <lineage>
        <taxon>Bacteria</taxon>
        <taxon>Pseudomonadati</taxon>
        <taxon>Bacteroidota</taxon>
        <taxon>Flavobacteriia</taxon>
        <taxon>Flavobacteriales</taxon>
        <taxon>Flavobacteriaceae</taxon>
        <taxon>Kordia</taxon>
    </lineage>
</organism>
<evidence type="ECO:0000313" key="3">
    <source>
        <dbReference type="Proteomes" id="UP000244090"/>
    </source>
</evidence>
<evidence type="ECO:0008006" key="4">
    <source>
        <dbReference type="Google" id="ProtNLM"/>
    </source>
</evidence>
<keyword evidence="3" id="KW-1185">Reference proteome</keyword>
<keyword evidence="1" id="KW-0732">Signal</keyword>
<dbReference type="Proteomes" id="UP000244090">
    <property type="component" value="Unassembled WGS sequence"/>
</dbReference>
<sequence length="126" mass="15246">MKKIYLILIFAFSILFSNAQQKKEIVFLFEDGKDALIENTNEYIYAINREHHFRYRKKDDKKTIVNYASIKNNIFTYETFLKLNKGKKFPDFFSEYTFLIYQKKNESSGFLIEVEKIWLVEEKIID</sequence>
<protein>
    <recommendedName>
        <fullName evidence="4">Intein</fullName>
    </recommendedName>
</protein>